<accession>V6SK37</accession>
<comment type="caution">
    <text evidence="2">The sequence shown here is derived from an EMBL/GenBank/DDBJ whole genome shotgun (WGS) entry which is preliminary data.</text>
</comment>
<feature type="transmembrane region" description="Helical" evidence="1">
    <location>
        <begin position="21"/>
        <end position="39"/>
    </location>
</feature>
<keyword evidence="1" id="KW-0472">Membrane</keyword>
<dbReference type="AlphaFoldDB" id="V6SK37"/>
<dbReference type="EMBL" id="AVGG01000018">
    <property type="protein sequence ID" value="ESU26642.1"/>
    <property type="molecule type" value="Genomic_DNA"/>
</dbReference>
<organism evidence="2 3">
    <name type="scientific">Flavobacterium limnosediminis JC2902</name>
    <dbReference type="NCBI Taxonomy" id="1341181"/>
    <lineage>
        <taxon>Bacteria</taxon>
        <taxon>Pseudomonadati</taxon>
        <taxon>Bacteroidota</taxon>
        <taxon>Flavobacteriia</taxon>
        <taxon>Flavobacteriales</taxon>
        <taxon>Flavobacteriaceae</taxon>
        <taxon>Flavobacterium</taxon>
    </lineage>
</organism>
<proteinExistence type="predicted"/>
<keyword evidence="3" id="KW-1185">Reference proteome</keyword>
<dbReference type="STRING" id="1341181.FLJC2902T_26170"/>
<evidence type="ECO:0000313" key="2">
    <source>
        <dbReference type="EMBL" id="ESU26642.1"/>
    </source>
</evidence>
<evidence type="ECO:0000256" key="1">
    <source>
        <dbReference type="SAM" id="Phobius"/>
    </source>
</evidence>
<protein>
    <submittedName>
        <fullName evidence="2">Uncharacterized protein</fullName>
    </submittedName>
</protein>
<keyword evidence="1" id="KW-1133">Transmembrane helix</keyword>
<name>V6SK37_9FLAO</name>
<keyword evidence="1" id="KW-0812">Transmembrane</keyword>
<dbReference type="PATRIC" id="fig|1341181.4.peg.2576"/>
<evidence type="ECO:0000313" key="3">
    <source>
        <dbReference type="Proteomes" id="UP000018004"/>
    </source>
</evidence>
<gene>
    <name evidence="2" type="ORF">FLJC2902T_26170</name>
</gene>
<dbReference type="Proteomes" id="UP000018004">
    <property type="component" value="Unassembled WGS sequence"/>
</dbReference>
<sequence length="47" mass="5526">MKFLEAIIAKAQTPSESKMDCKTFQFTVAIFYLISNFFWDLPFLKSK</sequence>
<reference evidence="2 3" key="1">
    <citation type="submission" date="2013-08" db="EMBL/GenBank/DDBJ databases">
        <title>Flavobacterium limnosediminis JC2902 genome sequencing.</title>
        <authorList>
            <person name="Lee K."/>
            <person name="Yi H."/>
            <person name="Park S."/>
            <person name="Chun J."/>
        </authorList>
    </citation>
    <scope>NUCLEOTIDE SEQUENCE [LARGE SCALE GENOMIC DNA]</scope>
    <source>
        <strain evidence="2 3">JC2902</strain>
    </source>
</reference>